<dbReference type="InterPro" id="IPR006343">
    <property type="entry name" value="DnaB/C_C"/>
</dbReference>
<sequence length="247" mass="27815">MDLTKELLAFTDWLETNPLEPSAQTLWMHLMMIANKSGYPEWFAVANPLLQAKVGISENTLVKHRNYLIQKSRIDYKPQGKQKAGKYQIIGFTSNNEVSREVNPEVSHEAKYAVNHEVKGAALFNYLSSSASSSAYESFYAAHNRIFGFPCNPFQAQMLGKYIDEDGLEEAVIIRALERAGAASTGYNFKFITRILDDYFHSGARTIDQAKAIDDQFEARRLNSSSLQAARTPTKPRKSFAEMAREG</sequence>
<comment type="similarity">
    <text evidence="1">Belongs to the DnaB/DnaD family.</text>
</comment>
<dbReference type="SUPFAM" id="SSF158499">
    <property type="entry name" value="DnaD domain-like"/>
    <property type="match status" value="1"/>
</dbReference>
<evidence type="ECO:0000256" key="2">
    <source>
        <dbReference type="SAM" id="MobiDB-lite"/>
    </source>
</evidence>
<protein>
    <submittedName>
        <fullName evidence="4">DnaD domain protein</fullName>
    </submittedName>
</protein>
<dbReference type="InterPro" id="IPR034829">
    <property type="entry name" value="DnaD-like_sf"/>
</dbReference>
<feature type="region of interest" description="Disordered" evidence="2">
    <location>
        <begin position="224"/>
        <end position="247"/>
    </location>
</feature>
<dbReference type="Proteomes" id="UP000670947">
    <property type="component" value="Unassembled WGS sequence"/>
</dbReference>
<name>A0ABS3WGB9_9BACL</name>
<evidence type="ECO:0000313" key="5">
    <source>
        <dbReference type="Proteomes" id="UP000670947"/>
    </source>
</evidence>
<evidence type="ECO:0000259" key="3">
    <source>
        <dbReference type="Pfam" id="PF07261"/>
    </source>
</evidence>
<gene>
    <name evidence="4" type="ORF">I8J29_24635</name>
</gene>
<dbReference type="Pfam" id="PF07261">
    <property type="entry name" value="DnaB_2"/>
    <property type="match status" value="1"/>
</dbReference>
<reference evidence="4 5" key="1">
    <citation type="submission" date="2021-03" db="EMBL/GenBank/DDBJ databases">
        <title>Paenibacillus artemisicola MWE-103 whole genome sequence.</title>
        <authorList>
            <person name="Ham Y.J."/>
        </authorList>
    </citation>
    <scope>NUCLEOTIDE SEQUENCE [LARGE SCALE GENOMIC DNA]</scope>
    <source>
        <strain evidence="4 5">MWE-103</strain>
    </source>
</reference>
<accession>A0ABS3WGB9</accession>
<evidence type="ECO:0000313" key="4">
    <source>
        <dbReference type="EMBL" id="MBO7747377.1"/>
    </source>
</evidence>
<dbReference type="NCBIfam" id="TIGR01446">
    <property type="entry name" value="DnaD_dom"/>
    <property type="match status" value="1"/>
</dbReference>
<evidence type="ECO:0000256" key="1">
    <source>
        <dbReference type="ARBA" id="ARBA00093462"/>
    </source>
</evidence>
<keyword evidence="5" id="KW-1185">Reference proteome</keyword>
<comment type="caution">
    <text evidence="4">The sequence shown here is derived from an EMBL/GenBank/DDBJ whole genome shotgun (WGS) entry which is preliminary data.</text>
</comment>
<dbReference type="RefSeq" id="WP_208850080.1">
    <property type="nucleotide sequence ID" value="NZ_JAGGDJ010000032.1"/>
</dbReference>
<feature type="domain" description="DnaB/C C-terminal" evidence="3">
    <location>
        <begin position="144"/>
        <end position="212"/>
    </location>
</feature>
<proteinExistence type="inferred from homology"/>
<dbReference type="Gene3D" id="1.10.10.630">
    <property type="entry name" value="DnaD domain-like"/>
    <property type="match status" value="1"/>
</dbReference>
<organism evidence="4 5">
    <name type="scientific">Paenibacillus artemisiicola</name>
    <dbReference type="NCBI Taxonomy" id="1172618"/>
    <lineage>
        <taxon>Bacteria</taxon>
        <taxon>Bacillati</taxon>
        <taxon>Bacillota</taxon>
        <taxon>Bacilli</taxon>
        <taxon>Bacillales</taxon>
        <taxon>Paenibacillaceae</taxon>
        <taxon>Paenibacillus</taxon>
    </lineage>
</organism>
<dbReference type="EMBL" id="JAGGDJ010000032">
    <property type="protein sequence ID" value="MBO7747377.1"/>
    <property type="molecule type" value="Genomic_DNA"/>
</dbReference>